<sequence length="787" mass="89815">MDYELLDTPKEERIYSKKKKIKKIKAKSITIDENKTSSIEPTIKDQTNVNDKPELLQINDSKVKADIDVDNSNKVAKCDNMDNVNGAKIETIGSRIPTLGKVIPVNILNTNNIMPKQMDPFPTHPVLKRSRSRSWSRESIPYRRTRFSRSPEHRSIFPDLTNVQLSPRALAFVYNNTGILIKRRDRRSSSSSIRDYSSDSSSRSRRSISPYPRSFKDISPQPSHSGQMHNFKPIRRSRSKSRSKSRSGVCRQRFSNKPPTARVTRRPEFREDGKKASSKKEPIPYSRRRQRSCSISLSPSPEPVTKHPMNFGRVNYTNFKPRNRTSKFNSKQNNSMNNYSNKTVNTQKNDKSNEGNGKTVIKDNTNIKNLGADSAITNPKDLALELNKDEENLLNSAIDASEDAIELALDTSLEDGWSTESSDAEREGRFKTSNKNTVQASNTKISYSAKNATRPPCLSLEEIINKDKPNRSSQDDKKRSRDGRLYRDNWDKRNRSGRRQPVSRDDRYKNCRYATKYDKSNFDSKLTNTLITNDSSEKKSTKELVEISDDKRSEISLKKIDLPLKKPEPQIKKIDVSRKIEVSMKKVDAPMKKIDDLAKKVDPTKKIEPPGKTVISLRTKPELKEMDQKSVSTLDKKFTDALKKNNELKNDEDLRDTLQQRRVKQSVALKSHSSSSSSRLVQSALLGAVASRTDLKQNTCKLTRNENNVENAEKKSRPNIRHVLWVDSDDKPLKVEDGNQSSARVPVRLRLGIGDKATTNIQRTSPNKKRRRRGFTSKQSNKDLHQV</sequence>
<feature type="region of interest" description="Disordered" evidence="1">
    <location>
        <begin position="119"/>
        <end position="139"/>
    </location>
</feature>
<name>A0A6M2DRG8_XENCH</name>
<feature type="compositionally biased region" description="Polar residues" evidence="1">
    <location>
        <begin position="315"/>
        <end position="347"/>
    </location>
</feature>
<evidence type="ECO:0000256" key="1">
    <source>
        <dbReference type="SAM" id="MobiDB-lite"/>
    </source>
</evidence>
<evidence type="ECO:0000313" key="2">
    <source>
        <dbReference type="EMBL" id="NOV47678.1"/>
    </source>
</evidence>
<dbReference type="AlphaFoldDB" id="A0A6M2DRG8"/>
<accession>A0A6M2DRG8</accession>
<feature type="compositionally biased region" description="Polar residues" evidence="1">
    <location>
        <begin position="431"/>
        <end position="451"/>
    </location>
</feature>
<feature type="region of interest" description="Disordered" evidence="1">
    <location>
        <begin position="184"/>
        <end position="360"/>
    </location>
</feature>
<feature type="region of interest" description="Disordered" evidence="1">
    <location>
        <begin position="415"/>
        <end position="510"/>
    </location>
</feature>
<reference evidence="2" key="1">
    <citation type="submission" date="2020-03" db="EMBL/GenBank/DDBJ databases">
        <title>Transcriptomic Profiling of the Digestive Tract of the Rat Flea, Xenopsylla cheopis, Following Blood Feeding and Infection with Yersinia pestis.</title>
        <authorList>
            <person name="Bland D.M."/>
            <person name="Martens C.A."/>
            <person name="Virtaneva K."/>
            <person name="Kanakabandi K."/>
            <person name="Long D."/>
            <person name="Rosenke R."/>
            <person name="Saturday G.A."/>
            <person name="Hoyt F.H."/>
            <person name="Bruno D.P."/>
            <person name="Ribeiro J.M.C."/>
            <person name="Hinnebusch J."/>
        </authorList>
    </citation>
    <scope>NUCLEOTIDE SEQUENCE</scope>
</reference>
<feature type="compositionally biased region" description="Basic residues" evidence="1">
    <location>
        <begin position="766"/>
        <end position="775"/>
    </location>
</feature>
<feature type="compositionally biased region" description="Low complexity" evidence="1">
    <location>
        <begin position="189"/>
        <end position="213"/>
    </location>
</feature>
<feature type="compositionally biased region" description="Basic residues" evidence="1">
    <location>
        <begin position="232"/>
        <end position="245"/>
    </location>
</feature>
<feature type="region of interest" description="Disordered" evidence="1">
    <location>
        <begin position="754"/>
        <end position="787"/>
    </location>
</feature>
<protein>
    <submittedName>
        <fullName evidence="2">Putative product</fullName>
    </submittedName>
</protein>
<dbReference type="EMBL" id="GIIL01003952">
    <property type="protein sequence ID" value="NOV47678.1"/>
    <property type="molecule type" value="Transcribed_RNA"/>
</dbReference>
<organism evidence="2">
    <name type="scientific">Xenopsylla cheopis</name>
    <name type="common">Oriental rat flea</name>
    <name type="synonym">Pulex cheopis</name>
    <dbReference type="NCBI Taxonomy" id="163159"/>
    <lineage>
        <taxon>Eukaryota</taxon>
        <taxon>Metazoa</taxon>
        <taxon>Ecdysozoa</taxon>
        <taxon>Arthropoda</taxon>
        <taxon>Hexapoda</taxon>
        <taxon>Insecta</taxon>
        <taxon>Pterygota</taxon>
        <taxon>Neoptera</taxon>
        <taxon>Endopterygota</taxon>
        <taxon>Siphonaptera</taxon>
        <taxon>Pulicidae</taxon>
        <taxon>Xenopsyllinae</taxon>
        <taxon>Xenopsylla</taxon>
    </lineage>
</organism>
<feature type="compositionally biased region" description="Basic and acidic residues" evidence="1">
    <location>
        <begin position="463"/>
        <end position="494"/>
    </location>
</feature>
<proteinExistence type="predicted"/>
<feature type="compositionally biased region" description="Basic and acidic residues" evidence="1">
    <location>
        <begin position="265"/>
        <end position="282"/>
    </location>
</feature>